<evidence type="ECO:0000313" key="16">
    <source>
        <dbReference type="EMBL" id="GBF57005.1"/>
    </source>
</evidence>
<accession>A0A2P2E7G1</accession>
<keyword evidence="5 14" id="KW-1003">Cell membrane</keyword>
<dbReference type="UniPathway" id="UPA00251">
    <property type="reaction ID" value="UER00324"/>
</dbReference>
<keyword evidence="6 14" id="KW-0349">Heme</keyword>
<evidence type="ECO:0000256" key="12">
    <source>
        <dbReference type="ARBA" id="ARBA00023136"/>
    </source>
</evidence>
<keyword evidence="7 14" id="KW-0812">Transmembrane</keyword>
<evidence type="ECO:0000256" key="1">
    <source>
        <dbReference type="ARBA" id="ARBA00004651"/>
    </source>
</evidence>
<comment type="caution">
    <text evidence="16">The sequence shown here is derived from an EMBL/GenBank/DDBJ whole genome shotgun (WGS) entry which is preliminary data.</text>
</comment>
<evidence type="ECO:0000256" key="7">
    <source>
        <dbReference type="ARBA" id="ARBA00022692"/>
    </source>
</evidence>
<dbReference type="GO" id="GO:0006782">
    <property type="term" value="P:protoporphyrinogen IX biosynthetic process"/>
    <property type="evidence" value="ECO:0007669"/>
    <property type="project" value="UniProtKB-UniRule"/>
</dbReference>
<comment type="function">
    <text evidence="14 15">Catalyzes the oxidation of protoporphyrinogen IX to protoporphyrin IX.</text>
</comment>
<dbReference type="PIRSF" id="PIRSF004638">
    <property type="entry name" value="UCP004638"/>
    <property type="match status" value="1"/>
</dbReference>
<keyword evidence="9 14" id="KW-1133">Transmembrane helix</keyword>
<keyword evidence="10 14" id="KW-0560">Oxidoreductase</keyword>
<feature type="transmembrane region" description="Helical" evidence="14">
    <location>
        <begin position="129"/>
        <end position="147"/>
    </location>
</feature>
<dbReference type="PANTHER" id="PTHR40255">
    <property type="entry name" value="UPF0093 MEMBRANE PROTEIN SLR1790"/>
    <property type="match status" value="1"/>
</dbReference>
<organism evidence="16 17">
    <name type="scientific">Candidatus Phycosocius bacilliformis</name>
    <dbReference type="NCBI Taxonomy" id="1445552"/>
    <lineage>
        <taxon>Bacteria</taxon>
        <taxon>Pseudomonadati</taxon>
        <taxon>Pseudomonadota</taxon>
        <taxon>Alphaproteobacteria</taxon>
        <taxon>Caulobacterales</taxon>
        <taxon>Caulobacterales incertae sedis</taxon>
        <taxon>Candidatus Phycosocius</taxon>
    </lineage>
</organism>
<keyword evidence="11 14" id="KW-0408">Iron</keyword>
<evidence type="ECO:0000256" key="11">
    <source>
        <dbReference type="ARBA" id="ARBA00023004"/>
    </source>
</evidence>
<dbReference type="GO" id="GO:0070818">
    <property type="term" value="F:protoporphyrinogen oxidase activity"/>
    <property type="evidence" value="ECO:0007669"/>
    <property type="project" value="UniProtKB-UniRule"/>
</dbReference>
<evidence type="ECO:0000256" key="13">
    <source>
        <dbReference type="ARBA" id="ARBA00048390"/>
    </source>
</evidence>
<evidence type="ECO:0000256" key="14">
    <source>
        <dbReference type="HAMAP-Rule" id="MF_02239"/>
    </source>
</evidence>
<evidence type="ECO:0000256" key="15">
    <source>
        <dbReference type="PIRNR" id="PIRNR004638"/>
    </source>
</evidence>
<protein>
    <recommendedName>
        <fullName evidence="4 14">Protoporphyrinogen IX oxidase</fullName>
        <shortName evidence="14">PPO</shortName>
        <ecNumber evidence="14 15">1.3.99.-</ecNumber>
    </recommendedName>
</protein>
<dbReference type="Proteomes" id="UP000245086">
    <property type="component" value="Unassembled WGS sequence"/>
</dbReference>
<comment type="cofactor">
    <cofactor evidence="14 15">
        <name>heme b</name>
        <dbReference type="ChEBI" id="CHEBI:60344"/>
    </cofactor>
    <text evidence="14 15">Binds 1 heme b (iron(II)-protoporphyrin IX) group per subunit.</text>
</comment>
<dbReference type="GO" id="GO:0046872">
    <property type="term" value="F:metal ion binding"/>
    <property type="evidence" value="ECO:0007669"/>
    <property type="project" value="UniProtKB-UniRule"/>
</dbReference>
<feature type="transmembrane region" description="Helical" evidence="14">
    <location>
        <begin position="90"/>
        <end position="108"/>
    </location>
</feature>
<comment type="similarity">
    <text evidence="3 14 15">Belongs to the HemJ family.</text>
</comment>
<evidence type="ECO:0000313" key="17">
    <source>
        <dbReference type="Proteomes" id="UP000245086"/>
    </source>
</evidence>
<name>A0A2P2E7G1_9PROT</name>
<gene>
    <name evidence="16" type="ORF">PbB2_00662</name>
</gene>
<dbReference type="RefSeq" id="WP_108983835.1">
    <property type="nucleotide sequence ID" value="NZ_BFBR01000001.1"/>
</dbReference>
<evidence type="ECO:0000256" key="3">
    <source>
        <dbReference type="ARBA" id="ARBA00006501"/>
    </source>
</evidence>
<feature type="binding site" description="axial binding residue" evidence="14">
    <location>
        <position position="16"/>
    </location>
    <ligand>
        <name>heme</name>
        <dbReference type="ChEBI" id="CHEBI:30413"/>
    </ligand>
    <ligandPart>
        <name>Fe</name>
        <dbReference type="ChEBI" id="CHEBI:18248"/>
    </ligandPart>
</feature>
<keyword evidence="8 14" id="KW-0479">Metal-binding</keyword>
<dbReference type="Pfam" id="PF03653">
    <property type="entry name" value="UPF0093"/>
    <property type="match status" value="1"/>
</dbReference>
<comment type="subcellular location">
    <subcellularLocation>
        <location evidence="1 14">Cell membrane</location>
        <topology evidence="1 14">Multi-pass membrane protein</topology>
    </subcellularLocation>
</comment>
<proteinExistence type="inferred from homology"/>
<dbReference type="EC" id="1.3.99.-" evidence="14 15"/>
<feature type="transmembrane region" description="Helical" evidence="14">
    <location>
        <begin position="60"/>
        <end position="78"/>
    </location>
</feature>
<feature type="binding site" description="axial binding residue" evidence="14">
    <location>
        <position position="94"/>
    </location>
    <ligand>
        <name>heme</name>
        <dbReference type="ChEBI" id="CHEBI:30413"/>
    </ligand>
    <ligandPart>
        <name>Fe</name>
        <dbReference type="ChEBI" id="CHEBI:18248"/>
    </ligandPart>
</feature>
<feature type="transmembrane region" description="Helical" evidence="14">
    <location>
        <begin position="12"/>
        <end position="30"/>
    </location>
</feature>
<dbReference type="InterPro" id="IPR005265">
    <property type="entry name" value="HemJ-like"/>
</dbReference>
<dbReference type="HAMAP" id="MF_02239">
    <property type="entry name" value="HemJ"/>
    <property type="match status" value="1"/>
</dbReference>
<dbReference type="OrthoDB" id="9800824at2"/>
<evidence type="ECO:0000256" key="2">
    <source>
        <dbReference type="ARBA" id="ARBA00005073"/>
    </source>
</evidence>
<sequence length="151" mass="17329">MSGFIAAHYEVFRALHLIAVIAWMAGLMYLPRLFVYHSMAPIGGELDAQLKVMERRLHRGIMVPAMIVVWALGLSLLVGRGGWDLLAHPWMQIKLAMVVSITAIDHLYMRWRKAFERGERPLNHVAFRFLNELPFILMIVAVFMVVLEPFS</sequence>
<dbReference type="PANTHER" id="PTHR40255:SF1">
    <property type="entry name" value="PROTOPORPHYRINOGEN IX OXIDASE"/>
    <property type="match status" value="1"/>
</dbReference>
<evidence type="ECO:0000256" key="5">
    <source>
        <dbReference type="ARBA" id="ARBA00022475"/>
    </source>
</evidence>
<comment type="catalytic activity">
    <reaction evidence="13 14 15">
        <text>protoporphyrinogen IX + 3 A = protoporphyrin IX + 3 AH2</text>
        <dbReference type="Rhea" id="RHEA:62000"/>
        <dbReference type="ChEBI" id="CHEBI:13193"/>
        <dbReference type="ChEBI" id="CHEBI:17499"/>
        <dbReference type="ChEBI" id="CHEBI:57306"/>
        <dbReference type="ChEBI" id="CHEBI:57307"/>
    </reaction>
</comment>
<reference evidence="16 17" key="1">
    <citation type="journal article" date="2018" name="Genome Announc.">
        <title>Draft Genome Sequence of "Candidatus Phycosocius bacilliformis," an Alphaproteobacterial Ectosymbiont of the Hydrocarbon-Producing Green Alga Botryococcus braunii.</title>
        <authorList>
            <person name="Tanabe Y."/>
            <person name="Yamaguchi H."/>
            <person name="Watanabe M.M."/>
        </authorList>
    </citation>
    <scope>NUCLEOTIDE SEQUENCE [LARGE SCALE GENOMIC DNA]</scope>
    <source>
        <strain evidence="16 17">BOTRYCO-2</strain>
    </source>
</reference>
<comment type="subunit">
    <text evidence="14">Homodimer.</text>
</comment>
<keyword evidence="17" id="KW-1185">Reference proteome</keyword>
<dbReference type="AlphaFoldDB" id="A0A2P2E7G1"/>
<dbReference type="EMBL" id="BFBR01000001">
    <property type="protein sequence ID" value="GBF57005.1"/>
    <property type="molecule type" value="Genomic_DNA"/>
</dbReference>
<keyword evidence="12 14" id="KW-0472">Membrane</keyword>
<evidence type="ECO:0000256" key="9">
    <source>
        <dbReference type="ARBA" id="ARBA00022989"/>
    </source>
</evidence>
<dbReference type="GO" id="GO:0005886">
    <property type="term" value="C:plasma membrane"/>
    <property type="evidence" value="ECO:0007669"/>
    <property type="project" value="UniProtKB-SubCell"/>
</dbReference>
<evidence type="ECO:0000256" key="8">
    <source>
        <dbReference type="ARBA" id="ARBA00022723"/>
    </source>
</evidence>
<comment type="pathway">
    <text evidence="2 14 15">Porphyrin-containing compound metabolism; protoporphyrin-IX biosynthesis; protoporphyrin-IX from protoporphyrinogen-IX: step 1/1.</text>
</comment>
<evidence type="ECO:0000256" key="10">
    <source>
        <dbReference type="ARBA" id="ARBA00023002"/>
    </source>
</evidence>
<evidence type="ECO:0000256" key="4">
    <source>
        <dbReference type="ARBA" id="ARBA00017504"/>
    </source>
</evidence>
<evidence type="ECO:0000256" key="6">
    <source>
        <dbReference type="ARBA" id="ARBA00022617"/>
    </source>
</evidence>